<dbReference type="RefSeq" id="WP_146650873.1">
    <property type="nucleotide sequence ID" value="NZ_CP012333.1"/>
</dbReference>
<feature type="region of interest" description="Disordered" evidence="1">
    <location>
        <begin position="147"/>
        <end position="182"/>
    </location>
</feature>
<dbReference type="EMBL" id="CP012333">
    <property type="protein sequence ID" value="AKU99415.1"/>
    <property type="molecule type" value="Genomic_DNA"/>
</dbReference>
<proteinExistence type="predicted"/>
<sequence>MGSRRRLITGRALASGLYLGAAALSLGGCKKKVEPAKPAPVESAMPVDRLAPGELPEGREVAFGLKLPQGMGIARGFPGVVHATSTTLRPEQVANYFRARVVDGTVSAGAVGTRFIDVHAKTDPKRELAIEIRAGAPGVTTCEVLLRDTTPPPVEPGLSEDERRRKAGLTPDGKLLDPKHME</sequence>
<reference evidence="2 3" key="1">
    <citation type="submission" date="2015-08" db="EMBL/GenBank/DDBJ databases">
        <authorList>
            <person name="Babu N.S."/>
            <person name="Beckwith C.J."/>
            <person name="Beseler K.G."/>
            <person name="Brison A."/>
            <person name="Carone J.V."/>
            <person name="Caskin T.P."/>
            <person name="Diamond M."/>
            <person name="Durham M.E."/>
            <person name="Foxe J.M."/>
            <person name="Go M."/>
            <person name="Henderson B.A."/>
            <person name="Jones I.B."/>
            <person name="McGettigan J.A."/>
            <person name="Micheletti S.J."/>
            <person name="Nasrallah M.E."/>
            <person name="Ortiz D."/>
            <person name="Piller C.R."/>
            <person name="Privatt S.R."/>
            <person name="Schneider S.L."/>
            <person name="Sharp S."/>
            <person name="Smith T.C."/>
            <person name="Stanton J.D."/>
            <person name="Ullery H.E."/>
            <person name="Wilson R.J."/>
            <person name="Serrano M.G."/>
            <person name="Buck G."/>
            <person name="Lee V."/>
            <person name="Wang Y."/>
            <person name="Carvalho R."/>
            <person name="Voegtly L."/>
            <person name="Shi R."/>
            <person name="Duckworth R."/>
            <person name="Johnson A."/>
            <person name="Loviza R."/>
            <person name="Walstead R."/>
            <person name="Shah Z."/>
            <person name="Kiflezghi M."/>
            <person name="Wade K."/>
            <person name="Ball S.L."/>
            <person name="Bradley K.W."/>
            <person name="Asai D.J."/>
            <person name="Bowman C.A."/>
            <person name="Russell D.A."/>
            <person name="Pope W.H."/>
            <person name="Jacobs-Sera D."/>
            <person name="Hendrix R.W."/>
            <person name="Hatfull G.F."/>
        </authorList>
    </citation>
    <scope>NUCLEOTIDE SEQUENCE [LARGE SCALE GENOMIC DNA]</scope>
    <source>
        <strain evidence="2 3">DSM 27648</strain>
    </source>
</reference>
<name>A0A0K1Q0V4_9BACT</name>
<dbReference type="Proteomes" id="UP000064967">
    <property type="component" value="Chromosome"/>
</dbReference>
<evidence type="ECO:0000313" key="3">
    <source>
        <dbReference type="Proteomes" id="UP000064967"/>
    </source>
</evidence>
<dbReference type="PROSITE" id="PS51257">
    <property type="entry name" value="PROKAR_LIPOPROTEIN"/>
    <property type="match status" value="1"/>
</dbReference>
<evidence type="ECO:0000256" key="1">
    <source>
        <dbReference type="SAM" id="MobiDB-lite"/>
    </source>
</evidence>
<gene>
    <name evidence="2" type="ORF">AKJ09_06079</name>
</gene>
<accession>A0A0K1Q0V4</accession>
<organism evidence="2 3">
    <name type="scientific">Labilithrix luteola</name>
    <dbReference type="NCBI Taxonomy" id="1391654"/>
    <lineage>
        <taxon>Bacteria</taxon>
        <taxon>Pseudomonadati</taxon>
        <taxon>Myxococcota</taxon>
        <taxon>Polyangia</taxon>
        <taxon>Polyangiales</taxon>
        <taxon>Labilitrichaceae</taxon>
        <taxon>Labilithrix</taxon>
    </lineage>
</organism>
<keyword evidence="3" id="KW-1185">Reference proteome</keyword>
<evidence type="ECO:0000313" key="2">
    <source>
        <dbReference type="EMBL" id="AKU99415.1"/>
    </source>
</evidence>
<dbReference type="KEGG" id="llu:AKJ09_06079"/>
<dbReference type="STRING" id="1391654.AKJ09_06079"/>
<protein>
    <recommendedName>
        <fullName evidence="4">Lipoprotein</fullName>
    </recommendedName>
</protein>
<dbReference type="OrthoDB" id="5518175at2"/>
<dbReference type="AlphaFoldDB" id="A0A0K1Q0V4"/>
<evidence type="ECO:0008006" key="4">
    <source>
        <dbReference type="Google" id="ProtNLM"/>
    </source>
</evidence>